<name>D8UBN1_VOLCA</name>
<dbReference type="AlphaFoldDB" id="D8UBN1"/>
<feature type="domain" description="Peptidase M11 gametolysin" evidence="2">
    <location>
        <begin position="29"/>
        <end position="330"/>
    </location>
</feature>
<evidence type="ECO:0000313" key="3">
    <source>
        <dbReference type="EMBL" id="EFJ42850.1"/>
    </source>
</evidence>
<proteinExistence type="predicted"/>
<dbReference type="EMBL" id="GL378378">
    <property type="protein sequence ID" value="EFJ42850.1"/>
    <property type="molecule type" value="Genomic_DNA"/>
</dbReference>
<accession>D8UBN1</accession>
<dbReference type="KEGG" id="vcn:VOLCADRAFT_66631"/>
<dbReference type="Proteomes" id="UP000001058">
    <property type="component" value="Unassembled WGS sequence"/>
</dbReference>
<dbReference type="Pfam" id="PF05548">
    <property type="entry name" value="Peptidase_M11"/>
    <property type="match status" value="1"/>
</dbReference>
<feature type="non-terminal residue" evidence="3">
    <location>
        <position position="1"/>
    </location>
</feature>
<protein>
    <recommendedName>
        <fullName evidence="2">Peptidase M11 gametolysin domain-containing protein</fullName>
    </recommendedName>
</protein>
<evidence type="ECO:0000259" key="2">
    <source>
        <dbReference type="Pfam" id="PF05548"/>
    </source>
</evidence>
<dbReference type="RefSeq" id="XP_002956110.1">
    <property type="nucleotide sequence ID" value="XM_002956064.1"/>
</dbReference>
<dbReference type="OrthoDB" id="535741at2759"/>
<feature type="region of interest" description="Disordered" evidence="1">
    <location>
        <begin position="367"/>
        <end position="434"/>
    </location>
</feature>
<evidence type="ECO:0000256" key="1">
    <source>
        <dbReference type="SAM" id="MobiDB-lite"/>
    </source>
</evidence>
<dbReference type="PRINTS" id="PR01217">
    <property type="entry name" value="PRICHEXTENSN"/>
</dbReference>
<keyword evidence="4" id="KW-1185">Reference proteome</keyword>
<reference evidence="3 4" key="1">
    <citation type="journal article" date="2010" name="Science">
        <title>Genomic analysis of organismal complexity in the multicellular green alga Volvox carteri.</title>
        <authorList>
            <person name="Prochnik S.E."/>
            <person name="Umen J."/>
            <person name="Nedelcu A.M."/>
            <person name="Hallmann A."/>
            <person name="Miller S.M."/>
            <person name="Nishii I."/>
            <person name="Ferris P."/>
            <person name="Kuo A."/>
            <person name="Mitros T."/>
            <person name="Fritz-Laylin L.K."/>
            <person name="Hellsten U."/>
            <person name="Chapman J."/>
            <person name="Simakov O."/>
            <person name="Rensing S.A."/>
            <person name="Terry A."/>
            <person name="Pangilinan J."/>
            <person name="Kapitonov V."/>
            <person name="Jurka J."/>
            <person name="Salamov A."/>
            <person name="Shapiro H."/>
            <person name="Schmutz J."/>
            <person name="Grimwood J."/>
            <person name="Lindquist E."/>
            <person name="Lucas S."/>
            <person name="Grigoriev I.V."/>
            <person name="Schmitt R."/>
            <person name="Kirk D."/>
            <person name="Rokhsar D.S."/>
        </authorList>
    </citation>
    <scope>NUCLEOTIDE SEQUENCE [LARGE SCALE GENOMIC DNA]</scope>
    <source>
        <strain evidence="4">f. Nagariensis / Eve</strain>
    </source>
</reference>
<dbReference type="InterPro" id="IPR008752">
    <property type="entry name" value="Peptidase_M11"/>
</dbReference>
<feature type="compositionally biased region" description="Pro residues" evidence="1">
    <location>
        <begin position="374"/>
        <end position="434"/>
    </location>
</feature>
<gene>
    <name evidence="3" type="ORF">VOLCADRAFT_66631</name>
</gene>
<dbReference type="STRING" id="3068.D8UBN1"/>
<organism evidence="4">
    <name type="scientific">Volvox carteri f. nagariensis</name>
    <dbReference type="NCBI Taxonomy" id="3068"/>
    <lineage>
        <taxon>Eukaryota</taxon>
        <taxon>Viridiplantae</taxon>
        <taxon>Chlorophyta</taxon>
        <taxon>core chlorophytes</taxon>
        <taxon>Chlorophyceae</taxon>
        <taxon>CS clade</taxon>
        <taxon>Chlamydomonadales</taxon>
        <taxon>Volvocaceae</taxon>
        <taxon>Volvox</taxon>
    </lineage>
</organism>
<dbReference type="GeneID" id="9626608"/>
<sequence>VCNPVPGYSTIALSSQPLLLPGTGTVNQRLLVIIMDYSPCSLSPSISEATVRTIFLGSNGDGKSGVARTYTRCSHGKLNLNSTAFKVVVVRNNCTASVTKSCAYWDIAKDGDTRAKELLGDVVFSSFTNRAYILPPGMNMVCPWPGLALVPGTQMWLQTSAYGVYQVSTIMQQTVHNYGLWHSWQNGWEYADRSTPMGTGNTCLNAPEMAYMGWATPAPGGGRIDSEALPVGTALTFSLPATYLSPEENYIRVAPDWLTSYRSSSVATNLYIAVRVNKSGDALLPSFYANKVNIHEVNASLDNNWSSTSIYTDRKISFISAVTPFSRANMIAYKIIVYGGSWVGGKDVLRVHLCRYRSSPDECPSLNFLEARTLPPPRPPKPPSPTPPSLPPRPSPPLPPKPRSPPSTRMPPRPPRPPPPSPTHPPPNSPPIVS</sequence>
<dbReference type="eggNOG" id="KOG1187">
    <property type="taxonomic scope" value="Eukaryota"/>
</dbReference>
<dbReference type="InParanoid" id="D8UBN1"/>
<evidence type="ECO:0000313" key="4">
    <source>
        <dbReference type="Proteomes" id="UP000001058"/>
    </source>
</evidence>